<keyword evidence="2" id="KW-1185">Reference proteome</keyword>
<accession>A0A9W8YBL5</accession>
<comment type="caution">
    <text evidence="1">The sequence shown here is derived from an EMBL/GenBank/DDBJ whole genome shotgun (WGS) entry which is preliminary data.</text>
</comment>
<dbReference type="InterPro" id="IPR035892">
    <property type="entry name" value="C2_domain_sf"/>
</dbReference>
<dbReference type="AlphaFoldDB" id="A0A9W8YBL5"/>
<dbReference type="OrthoDB" id="3707610at2759"/>
<organism evidence="1 2">
    <name type="scientific">Neocucurbitaria cava</name>
    <dbReference type="NCBI Taxonomy" id="798079"/>
    <lineage>
        <taxon>Eukaryota</taxon>
        <taxon>Fungi</taxon>
        <taxon>Dikarya</taxon>
        <taxon>Ascomycota</taxon>
        <taxon>Pezizomycotina</taxon>
        <taxon>Dothideomycetes</taxon>
        <taxon>Pleosporomycetidae</taxon>
        <taxon>Pleosporales</taxon>
        <taxon>Pleosporineae</taxon>
        <taxon>Cucurbitariaceae</taxon>
        <taxon>Neocucurbitaria</taxon>
    </lineage>
</organism>
<name>A0A9W8YBL5_9PLEO</name>
<dbReference type="Gene3D" id="2.60.40.150">
    <property type="entry name" value="C2 domain"/>
    <property type="match status" value="1"/>
</dbReference>
<reference evidence="1" key="1">
    <citation type="submission" date="2022-10" db="EMBL/GenBank/DDBJ databases">
        <title>Tapping the CABI collections for fungal endophytes: first genome assemblies for Collariella, Neodidymelliopsis, Ascochyta clinopodiicola, Didymella pomorum, Didymosphaeria variabile, Neocosmospora piperis and Neocucurbitaria cava.</title>
        <authorList>
            <person name="Hill R."/>
        </authorList>
    </citation>
    <scope>NUCLEOTIDE SEQUENCE</scope>
    <source>
        <strain evidence="1">IMI 356814</strain>
    </source>
</reference>
<evidence type="ECO:0000313" key="2">
    <source>
        <dbReference type="Proteomes" id="UP001140560"/>
    </source>
</evidence>
<protein>
    <submittedName>
        <fullName evidence="1">Uncharacterized protein</fullName>
    </submittedName>
</protein>
<proteinExistence type="predicted"/>
<sequence>MQFKVMDDERISDDLAAWACFRLDRLQPGLRMLHLYDANGVISKGVLLVRIRKMLFLTGSRLLRQKALSDYGDDRPTKFLQRLRSEEKAPRRFYGG</sequence>
<dbReference type="EMBL" id="JAPEUY010000006">
    <property type="protein sequence ID" value="KAJ4372014.1"/>
    <property type="molecule type" value="Genomic_DNA"/>
</dbReference>
<dbReference type="Proteomes" id="UP001140560">
    <property type="component" value="Unassembled WGS sequence"/>
</dbReference>
<gene>
    <name evidence="1" type="ORF">N0V83_003787</name>
</gene>
<evidence type="ECO:0000313" key="1">
    <source>
        <dbReference type="EMBL" id="KAJ4372014.1"/>
    </source>
</evidence>